<evidence type="ECO:0000313" key="3">
    <source>
        <dbReference type="Proteomes" id="UP000297777"/>
    </source>
</evidence>
<protein>
    <submittedName>
        <fullName evidence="2">Uncharacterized protein</fullName>
    </submittedName>
</protein>
<proteinExistence type="predicted"/>
<feature type="region of interest" description="Disordered" evidence="1">
    <location>
        <begin position="1"/>
        <end position="60"/>
    </location>
</feature>
<keyword evidence="3" id="KW-1185">Reference proteome</keyword>
<dbReference type="AlphaFoldDB" id="A0A4Z1EKQ9"/>
<feature type="compositionally biased region" description="Polar residues" evidence="1">
    <location>
        <begin position="43"/>
        <end position="52"/>
    </location>
</feature>
<dbReference type="Proteomes" id="UP000297777">
    <property type="component" value="Unassembled WGS sequence"/>
</dbReference>
<name>A0A4Z1EKQ9_9HELO</name>
<feature type="compositionally biased region" description="Polar residues" evidence="1">
    <location>
        <begin position="1"/>
        <end position="11"/>
    </location>
</feature>
<comment type="caution">
    <text evidence="2">The sequence shown here is derived from an EMBL/GenBank/DDBJ whole genome shotgun (WGS) entry which is preliminary data.</text>
</comment>
<sequence>MIQFETGQNGLVNPKREGSGAAKEEENAREEKQSMPMEGESKAGTSGRTKTATIRILSMM</sequence>
<gene>
    <name evidence="2" type="ORF">BTUL_0079g00470</name>
</gene>
<evidence type="ECO:0000256" key="1">
    <source>
        <dbReference type="SAM" id="MobiDB-lite"/>
    </source>
</evidence>
<dbReference type="EMBL" id="PQXH01000079">
    <property type="protein sequence ID" value="TGO12986.1"/>
    <property type="molecule type" value="Genomic_DNA"/>
</dbReference>
<organism evidence="2 3">
    <name type="scientific">Botrytis tulipae</name>
    <dbReference type="NCBI Taxonomy" id="87230"/>
    <lineage>
        <taxon>Eukaryota</taxon>
        <taxon>Fungi</taxon>
        <taxon>Dikarya</taxon>
        <taxon>Ascomycota</taxon>
        <taxon>Pezizomycotina</taxon>
        <taxon>Leotiomycetes</taxon>
        <taxon>Helotiales</taxon>
        <taxon>Sclerotiniaceae</taxon>
        <taxon>Botrytis</taxon>
    </lineage>
</organism>
<accession>A0A4Z1EKQ9</accession>
<reference evidence="2 3" key="1">
    <citation type="submission" date="2017-12" db="EMBL/GenBank/DDBJ databases">
        <title>Comparative genomics of Botrytis spp.</title>
        <authorList>
            <person name="Valero-Jimenez C.A."/>
            <person name="Tapia P."/>
            <person name="Veloso J."/>
            <person name="Silva-Moreno E."/>
            <person name="Staats M."/>
            <person name="Valdes J.H."/>
            <person name="Van Kan J.A.L."/>
        </authorList>
    </citation>
    <scope>NUCLEOTIDE SEQUENCE [LARGE SCALE GENOMIC DNA]</scope>
    <source>
        <strain evidence="2 3">Bt9001</strain>
    </source>
</reference>
<feature type="compositionally biased region" description="Basic and acidic residues" evidence="1">
    <location>
        <begin position="14"/>
        <end position="33"/>
    </location>
</feature>
<evidence type="ECO:0000313" key="2">
    <source>
        <dbReference type="EMBL" id="TGO12986.1"/>
    </source>
</evidence>